<name>A0A813RBI6_9BILA</name>
<protein>
    <submittedName>
        <fullName evidence="1">Uncharacterized protein</fullName>
    </submittedName>
</protein>
<reference evidence="1" key="1">
    <citation type="submission" date="2021-02" db="EMBL/GenBank/DDBJ databases">
        <authorList>
            <person name="Nowell W R."/>
        </authorList>
    </citation>
    <scope>NUCLEOTIDE SEQUENCE</scope>
    <source>
        <strain evidence="1">Ploen Becks lab</strain>
    </source>
</reference>
<keyword evidence="2" id="KW-1185">Reference proteome</keyword>
<gene>
    <name evidence="1" type="ORF">OXX778_LOCUS5390</name>
</gene>
<dbReference type="PANTHER" id="PTHR23409">
    <property type="entry name" value="RIBONUCLEOSIDE-DIPHOSPHATE REDUCTASE SMALL CHAIN"/>
    <property type="match status" value="1"/>
</dbReference>
<dbReference type="GO" id="GO:0004748">
    <property type="term" value="F:ribonucleoside-diphosphate reductase activity, thioredoxin disulfide as acceptor"/>
    <property type="evidence" value="ECO:0007669"/>
    <property type="project" value="TreeGrafter"/>
</dbReference>
<evidence type="ECO:0000313" key="2">
    <source>
        <dbReference type="Proteomes" id="UP000663879"/>
    </source>
</evidence>
<dbReference type="InterPro" id="IPR000358">
    <property type="entry name" value="RNR_small_fam"/>
</dbReference>
<dbReference type="PANTHER" id="PTHR23409:SF21">
    <property type="entry name" value="CAPSID PROTEIN"/>
    <property type="match status" value="1"/>
</dbReference>
<accession>A0A813RBI6</accession>
<organism evidence="1 2">
    <name type="scientific">Brachionus calyciflorus</name>
    <dbReference type="NCBI Taxonomy" id="104777"/>
    <lineage>
        <taxon>Eukaryota</taxon>
        <taxon>Metazoa</taxon>
        <taxon>Spiralia</taxon>
        <taxon>Gnathifera</taxon>
        <taxon>Rotifera</taxon>
        <taxon>Eurotatoria</taxon>
        <taxon>Monogononta</taxon>
        <taxon>Pseudotrocha</taxon>
        <taxon>Ploima</taxon>
        <taxon>Brachionidae</taxon>
        <taxon>Brachionus</taxon>
    </lineage>
</organism>
<dbReference type="EMBL" id="CAJNOC010000584">
    <property type="protein sequence ID" value="CAF0779668.1"/>
    <property type="molecule type" value="Genomic_DNA"/>
</dbReference>
<comment type="caution">
    <text evidence="1">The sequence shown here is derived from an EMBL/GenBank/DDBJ whole genome shotgun (WGS) entry which is preliminary data.</text>
</comment>
<dbReference type="Proteomes" id="UP000663879">
    <property type="component" value="Unassembled WGS sequence"/>
</dbReference>
<dbReference type="OrthoDB" id="5979489at2759"/>
<proteinExistence type="predicted"/>
<dbReference type="GO" id="GO:0009263">
    <property type="term" value="P:deoxyribonucleotide biosynthetic process"/>
    <property type="evidence" value="ECO:0007669"/>
    <property type="project" value="InterPro"/>
</dbReference>
<dbReference type="GO" id="GO:0005829">
    <property type="term" value="C:cytosol"/>
    <property type="evidence" value="ECO:0007669"/>
    <property type="project" value="TreeGrafter"/>
</dbReference>
<sequence length="756" mass="86709">MSFYITLPSNSSMNFYPNNTLTNYRNQLPIPLKFEGIYEVGLVEMIFRQSWNIDLGILEYHHEKEISRFNIQSKDVKYTSNIIDAININLEKFSIENLKKNLESTGFTPDKINQEQEILKKSKNLPKLIFKYSLLTFQCPDNCYFKFIGPFKKILGLVHDWFSPKTPPEIININNIHIVEALYIYCDIIDYQFVGDTKSQLLRTVVVSNNYNSLVSVNYENPHYVSLNQNQINSINIDIRSDTGDNVHFLEGKQADGNVFRGAIVQNGYGLGGDFKRFFSWFIPILKENSIPLVKKVGKEVISNITNIANDTLNGQNFEDSLKKNIYSVKMSRIKNSSECVKSELDLFYLPSTNTSIESGIWTEYTPISLKDKSIDFYVAGSSNYIHLNRTHLYLNVSILNENGLIISESDQVGPINNFASSLFRQVEIKLNGLPIEPTNNSYAYKAYLNDLLNYGEDAKSSYLQTINEVKVDNVFNQGLIQRRKHVLNSNGNLEFLTKIHCDIFNSERFLINGVDLSIKILRNDNSFCLMCDPSRGKYNIRINEAKLIIRRVRISPSIMFAHNLALEKSTAKYPIKRVVVENAIISQNILSFSTNFNYKIFPNRIVFGLVENISHTGDYQKNPYNFQNFNLSSVDVKIDGQSYTYGSELKLNFQNNNYLRAYNTLFDNIDKPIFITGNNITREDFKNGYTIFVYDLSPDLCSGEPFNLLKTGNLSIHMTFSKGPSNPIQLVVYQEFDSIIEIDQNRVVSSDLSLK</sequence>
<evidence type="ECO:0000313" key="1">
    <source>
        <dbReference type="EMBL" id="CAF0779668.1"/>
    </source>
</evidence>
<dbReference type="AlphaFoldDB" id="A0A813RBI6"/>